<sequence>MPPKLSPAAPTPQHFTQINTKAEYEALIKSATGKTLLLAYWPEDHTSNLVVSTLQSLLPKPSHAEYDIVDIYCFDVYSLPELAAELDIAFVPTVMWFVDGVMDAIVWHEGVRVQGESVEKGVARVVERIKGGVMDAEMDSDEEWYAQGKKEKEEDSDDGW</sequence>
<dbReference type="EMBL" id="MU006349">
    <property type="protein sequence ID" value="KAF2845330.1"/>
    <property type="molecule type" value="Genomic_DNA"/>
</dbReference>
<evidence type="ECO:0000256" key="1">
    <source>
        <dbReference type="SAM" id="MobiDB-lite"/>
    </source>
</evidence>
<proteinExistence type="predicted"/>
<keyword evidence="3" id="KW-1185">Reference proteome</keyword>
<dbReference type="Gene3D" id="3.40.30.10">
    <property type="entry name" value="Glutaredoxin"/>
    <property type="match status" value="1"/>
</dbReference>
<organism evidence="2 3">
    <name type="scientific">Plenodomus tracheiphilus IPT5</name>
    <dbReference type="NCBI Taxonomy" id="1408161"/>
    <lineage>
        <taxon>Eukaryota</taxon>
        <taxon>Fungi</taxon>
        <taxon>Dikarya</taxon>
        <taxon>Ascomycota</taxon>
        <taxon>Pezizomycotina</taxon>
        <taxon>Dothideomycetes</taxon>
        <taxon>Pleosporomycetidae</taxon>
        <taxon>Pleosporales</taxon>
        <taxon>Pleosporineae</taxon>
        <taxon>Leptosphaeriaceae</taxon>
        <taxon>Plenodomus</taxon>
    </lineage>
</organism>
<dbReference type="InterPro" id="IPR036249">
    <property type="entry name" value="Thioredoxin-like_sf"/>
</dbReference>
<protein>
    <recommendedName>
        <fullName evidence="4">Thioredoxin domain-containing protein</fullName>
    </recommendedName>
</protein>
<evidence type="ECO:0000313" key="2">
    <source>
        <dbReference type="EMBL" id="KAF2845330.1"/>
    </source>
</evidence>
<name>A0A6A7APU5_9PLEO</name>
<dbReference type="OrthoDB" id="3729620at2759"/>
<reference evidence="2" key="1">
    <citation type="submission" date="2020-01" db="EMBL/GenBank/DDBJ databases">
        <authorList>
            <consortium name="DOE Joint Genome Institute"/>
            <person name="Haridas S."/>
            <person name="Albert R."/>
            <person name="Binder M."/>
            <person name="Bloem J."/>
            <person name="Labutti K."/>
            <person name="Salamov A."/>
            <person name="Andreopoulos B."/>
            <person name="Baker S.E."/>
            <person name="Barry K."/>
            <person name="Bills G."/>
            <person name="Bluhm B.H."/>
            <person name="Cannon C."/>
            <person name="Castanera R."/>
            <person name="Culley D.E."/>
            <person name="Daum C."/>
            <person name="Ezra D."/>
            <person name="Gonzalez J.B."/>
            <person name="Henrissat B."/>
            <person name="Kuo A."/>
            <person name="Liang C."/>
            <person name="Lipzen A."/>
            <person name="Lutzoni F."/>
            <person name="Magnuson J."/>
            <person name="Mondo S."/>
            <person name="Nolan M."/>
            <person name="Ohm R."/>
            <person name="Pangilinan J."/>
            <person name="Park H.-J."/>
            <person name="Ramirez L."/>
            <person name="Alfaro M."/>
            <person name="Sun H."/>
            <person name="Tritt A."/>
            <person name="Yoshinaga Y."/>
            <person name="Zwiers L.-H."/>
            <person name="Turgeon B.G."/>
            <person name="Goodwin S.B."/>
            <person name="Spatafora J.W."/>
            <person name="Crous P.W."/>
            <person name="Grigoriev I.V."/>
        </authorList>
    </citation>
    <scope>NUCLEOTIDE SEQUENCE</scope>
    <source>
        <strain evidence="2">IPT5</strain>
    </source>
</reference>
<dbReference type="AlphaFoldDB" id="A0A6A7APU5"/>
<dbReference type="Proteomes" id="UP000799423">
    <property type="component" value="Unassembled WGS sequence"/>
</dbReference>
<gene>
    <name evidence="2" type="ORF">T440DRAFT_278591</name>
</gene>
<accession>A0A6A7APU5</accession>
<feature type="region of interest" description="Disordered" evidence="1">
    <location>
        <begin position="137"/>
        <end position="160"/>
    </location>
</feature>
<evidence type="ECO:0008006" key="4">
    <source>
        <dbReference type="Google" id="ProtNLM"/>
    </source>
</evidence>
<dbReference type="SUPFAM" id="SSF52833">
    <property type="entry name" value="Thioredoxin-like"/>
    <property type="match status" value="1"/>
</dbReference>
<evidence type="ECO:0000313" key="3">
    <source>
        <dbReference type="Proteomes" id="UP000799423"/>
    </source>
</evidence>